<keyword evidence="9" id="KW-0723">Serine/threonine-protein kinase</keyword>
<dbReference type="Gene3D" id="1.10.510.10">
    <property type="entry name" value="Transferase(Phosphotransferase) domain 1"/>
    <property type="match status" value="1"/>
</dbReference>
<gene>
    <name evidence="9" type="ORF">JY572_05440</name>
</gene>
<keyword evidence="7" id="KW-0812">Transmembrane</keyword>
<dbReference type="PROSITE" id="PS00109">
    <property type="entry name" value="PROTEIN_KINASE_TYR"/>
    <property type="match status" value="1"/>
</dbReference>
<evidence type="ECO:0000313" key="10">
    <source>
        <dbReference type="Proteomes" id="UP000663090"/>
    </source>
</evidence>
<organism evidence="9 10">
    <name type="scientific">Myxococcus landrumensis</name>
    <dbReference type="NCBI Taxonomy" id="2813577"/>
    <lineage>
        <taxon>Bacteria</taxon>
        <taxon>Pseudomonadati</taxon>
        <taxon>Myxococcota</taxon>
        <taxon>Myxococcia</taxon>
        <taxon>Myxococcales</taxon>
        <taxon>Cystobacterineae</taxon>
        <taxon>Myxococcaceae</taxon>
        <taxon>Myxococcus</taxon>
    </lineage>
</organism>
<protein>
    <submittedName>
        <fullName evidence="9">Serine/threonine protein kinase</fullName>
    </submittedName>
</protein>
<keyword evidence="4 5" id="KW-0067">ATP-binding</keyword>
<evidence type="ECO:0000256" key="2">
    <source>
        <dbReference type="ARBA" id="ARBA00022741"/>
    </source>
</evidence>
<accession>A0ABX7ND34</accession>
<feature type="region of interest" description="Disordered" evidence="6">
    <location>
        <begin position="725"/>
        <end position="747"/>
    </location>
</feature>
<keyword evidence="1" id="KW-0808">Transferase</keyword>
<proteinExistence type="predicted"/>
<dbReference type="EMBL" id="CP071091">
    <property type="protein sequence ID" value="QSQ15517.1"/>
    <property type="molecule type" value="Genomic_DNA"/>
</dbReference>
<dbReference type="InterPro" id="IPR000719">
    <property type="entry name" value="Prot_kinase_dom"/>
</dbReference>
<evidence type="ECO:0000313" key="9">
    <source>
        <dbReference type="EMBL" id="QSQ15517.1"/>
    </source>
</evidence>
<keyword evidence="2 5" id="KW-0547">Nucleotide-binding</keyword>
<evidence type="ECO:0000256" key="3">
    <source>
        <dbReference type="ARBA" id="ARBA00022777"/>
    </source>
</evidence>
<feature type="domain" description="Protein kinase" evidence="8">
    <location>
        <begin position="12"/>
        <end position="288"/>
    </location>
</feature>
<dbReference type="CDD" id="cd14014">
    <property type="entry name" value="STKc_PknB_like"/>
    <property type="match status" value="1"/>
</dbReference>
<keyword evidence="7" id="KW-0472">Membrane</keyword>
<evidence type="ECO:0000256" key="7">
    <source>
        <dbReference type="SAM" id="Phobius"/>
    </source>
</evidence>
<dbReference type="Proteomes" id="UP000663090">
    <property type="component" value="Chromosome"/>
</dbReference>
<feature type="transmembrane region" description="Helical" evidence="7">
    <location>
        <begin position="439"/>
        <end position="459"/>
    </location>
</feature>
<dbReference type="PROSITE" id="PS50011">
    <property type="entry name" value="PROTEIN_KINASE_DOM"/>
    <property type="match status" value="1"/>
</dbReference>
<name>A0ABX7ND34_9BACT</name>
<evidence type="ECO:0000256" key="5">
    <source>
        <dbReference type="PROSITE-ProRule" id="PRU10141"/>
    </source>
</evidence>
<dbReference type="PROSITE" id="PS00107">
    <property type="entry name" value="PROTEIN_KINASE_ATP"/>
    <property type="match status" value="1"/>
</dbReference>
<feature type="binding site" evidence="5">
    <location>
        <position position="45"/>
    </location>
    <ligand>
        <name>ATP</name>
        <dbReference type="ChEBI" id="CHEBI:30616"/>
    </ligand>
</feature>
<evidence type="ECO:0000256" key="6">
    <source>
        <dbReference type="SAM" id="MobiDB-lite"/>
    </source>
</evidence>
<dbReference type="Gene3D" id="3.30.200.20">
    <property type="entry name" value="Phosphorylase Kinase, domain 1"/>
    <property type="match status" value="1"/>
</dbReference>
<dbReference type="Pfam" id="PF00069">
    <property type="entry name" value="Pkinase"/>
    <property type="match status" value="1"/>
</dbReference>
<keyword evidence="10" id="KW-1185">Reference proteome</keyword>
<dbReference type="RefSeq" id="WP_206717220.1">
    <property type="nucleotide sequence ID" value="NZ_CP071091.1"/>
</dbReference>
<dbReference type="InterPro" id="IPR017441">
    <property type="entry name" value="Protein_kinase_ATP_BS"/>
</dbReference>
<reference evidence="9 10" key="1">
    <citation type="submission" date="2021-02" db="EMBL/GenBank/DDBJ databases">
        <title>De Novo genome assembly of isolated myxobacteria.</title>
        <authorList>
            <person name="Stevens D.C."/>
        </authorList>
    </citation>
    <scope>NUCLEOTIDE SEQUENCE [LARGE SCALE GENOMIC DNA]</scope>
    <source>
        <strain evidence="9 10">SCHIC003</strain>
    </source>
</reference>
<dbReference type="GO" id="GO:0004674">
    <property type="term" value="F:protein serine/threonine kinase activity"/>
    <property type="evidence" value="ECO:0007669"/>
    <property type="project" value="UniProtKB-KW"/>
</dbReference>
<keyword evidence="3 9" id="KW-0418">Kinase</keyword>
<dbReference type="InterPro" id="IPR008266">
    <property type="entry name" value="Tyr_kinase_AS"/>
</dbReference>
<evidence type="ECO:0000256" key="1">
    <source>
        <dbReference type="ARBA" id="ARBA00022679"/>
    </source>
</evidence>
<sequence length="747" mass="81945">MAPERYPRLGRYELLALLGRGGMAETWRARLVGAAGVTKPILIKKVLPEYANNAEFISLFISEARISSTLAHGNIAQVFEFGRVDQEYFLAMELVEGQPLHRVMKRAARLGMTRLPIPLATFIALEMCRGLHYAHTRTDEKGAPLGIVHRDVSPDNVIISYEGQVKIVDFGIAKARLSRNFETEPGIVRGKYLYFSPEQARGQEVDARTDIWTIGLVLYEMLCGQLPVTGTAESVMSRMAYGEFPTPRQVCGIVPVELESLVMKALSVEVPLRYASANAFADALASYLYSLSPPFSSMDLTYLVRALFQQELVADGRELPVPKAFLKEFSAWCGATPISRAPSRAVAPQTMALGEKQDEAATLEHLRPTSPMTMVLDSRPSPKPPPSIALDEDEVPTVYLEPTTISAPEHLSRIRIENVPLSERRTVLMPREPARWKRVAGTTAMVLFVMLGIAIPWVAVFRTQPPEPPARPGPRTEDLPQPAAARSQHVIEYPVKAFLLEADRDLIIIPPTFRAFGSLNPTEAYSLIDVSAQGRGEDPSVQPTDEEPLKVFFLLSGDSGQLPQKARLGEVPTSPKVIVGVQELAIFRFGPTPSVAMPERHIRLNGPAPEPSRSFVFRPDVEGPRLNQALVLKGLDPLATYTLNLETTPREALLHGAGAGPATRVVCVEWRPEEPPKADAAKVLARVQFLLEVGTQRRVQGVPGLLCAFVDDGPEGNSGALEVRIDEAPPVKRSNPSVSGTHVPRPQ</sequence>
<evidence type="ECO:0000259" key="8">
    <source>
        <dbReference type="PROSITE" id="PS50011"/>
    </source>
</evidence>
<dbReference type="PANTHER" id="PTHR43289">
    <property type="entry name" value="MITOGEN-ACTIVATED PROTEIN KINASE KINASE KINASE 20-RELATED"/>
    <property type="match status" value="1"/>
</dbReference>
<keyword evidence="7" id="KW-1133">Transmembrane helix</keyword>
<dbReference type="SUPFAM" id="SSF56112">
    <property type="entry name" value="Protein kinase-like (PK-like)"/>
    <property type="match status" value="1"/>
</dbReference>
<dbReference type="PANTHER" id="PTHR43289:SF6">
    <property type="entry name" value="SERINE_THREONINE-PROTEIN KINASE NEKL-3"/>
    <property type="match status" value="1"/>
</dbReference>
<evidence type="ECO:0000256" key="4">
    <source>
        <dbReference type="ARBA" id="ARBA00022840"/>
    </source>
</evidence>
<dbReference type="InterPro" id="IPR011009">
    <property type="entry name" value="Kinase-like_dom_sf"/>
</dbReference>